<dbReference type="InterPro" id="IPR032675">
    <property type="entry name" value="LRR_dom_sf"/>
</dbReference>
<keyword evidence="7" id="KW-0472">Membrane</keyword>
<organism evidence="11 12">
    <name type="scientific">Castanea mollissima</name>
    <name type="common">Chinese chestnut</name>
    <dbReference type="NCBI Taxonomy" id="60419"/>
    <lineage>
        <taxon>Eukaryota</taxon>
        <taxon>Viridiplantae</taxon>
        <taxon>Streptophyta</taxon>
        <taxon>Embryophyta</taxon>
        <taxon>Tracheophyta</taxon>
        <taxon>Spermatophyta</taxon>
        <taxon>Magnoliopsida</taxon>
        <taxon>eudicotyledons</taxon>
        <taxon>Gunneridae</taxon>
        <taxon>Pentapetalae</taxon>
        <taxon>rosids</taxon>
        <taxon>fabids</taxon>
        <taxon>Fagales</taxon>
        <taxon>Fagaceae</taxon>
        <taxon>Castanea</taxon>
    </lineage>
</organism>
<dbReference type="GO" id="GO:0016020">
    <property type="term" value="C:membrane"/>
    <property type="evidence" value="ECO:0007669"/>
    <property type="project" value="UniProtKB-SubCell"/>
</dbReference>
<dbReference type="Pfam" id="PF00560">
    <property type="entry name" value="LRR_1"/>
    <property type="match status" value="1"/>
</dbReference>
<keyword evidence="5" id="KW-0677">Repeat</keyword>
<evidence type="ECO:0000256" key="4">
    <source>
        <dbReference type="ARBA" id="ARBA00022729"/>
    </source>
</evidence>
<keyword evidence="8" id="KW-0675">Receptor</keyword>
<keyword evidence="2" id="KW-0433">Leucine-rich repeat</keyword>
<feature type="signal peptide" evidence="10">
    <location>
        <begin position="1"/>
        <end position="19"/>
    </location>
</feature>
<keyword evidence="12" id="KW-1185">Reference proteome</keyword>
<dbReference type="InterPro" id="IPR001611">
    <property type="entry name" value="Leu-rich_rpt"/>
</dbReference>
<reference evidence="11" key="1">
    <citation type="submission" date="2020-03" db="EMBL/GenBank/DDBJ databases">
        <title>Castanea mollissima Vanexum genome sequencing.</title>
        <authorList>
            <person name="Staton M."/>
        </authorList>
    </citation>
    <scope>NUCLEOTIDE SEQUENCE</scope>
    <source>
        <tissue evidence="11">Leaf</tissue>
    </source>
</reference>
<evidence type="ECO:0000256" key="2">
    <source>
        <dbReference type="ARBA" id="ARBA00022614"/>
    </source>
</evidence>
<evidence type="ECO:0000313" key="12">
    <source>
        <dbReference type="Proteomes" id="UP000737018"/>
    </source>
</evidence>
<dbReference type="SUPFAM" id="SSF52058">
    <property type="entry name" value="L domain-like"/>
    <property type="match status" value="1"/>
</dbReference>
<accession>A0A8J4QSZ9</accession>
<keyword evidence="4 10" id="KW-0732">Signal</keyword>
<dbReference type="AlphaFoldDB" id="A0A8J4QSZ9"/>
<evidence type="ECO:0000256" key="9">
    <source>
        <dbReference type="ARBA" id="ARBA00023180"/>
    </source>
</evidence>
<evidence type="ECO:0000256" key="6">
    <source>
        <dbReference type="ARBA" id="ARBA00022989"/>
    </source>
</evidence>
<dbReference type="PANTHER" id="PTHR27000:SF803">
    <property type="entry name" value="RECEPTOR-LIKE PROTEIN 45"/>
    <property type="match status" value="1"/>
</dbReference>
<comment type="subcellular location">
    <subcellularLocation>
        <location evidence="1">Membrane</location>
        <topology evidence="1">Single-pass type I membrane protein</topology>
    </subcellularLocation>
</comment>
<evidence type="ECO:0000256" key="10">
    <source>
        <dbReference type="SAM" id="SignalP"/>
    </source>
</evidence>
<dbReference type="OrthoDB" id="1189815at2759"/>
<protein>
    <submittedName>
        <fullName evidence="11">Uncharacterized protein</fullName>
    </submittedName>
</protein>
<dbReference type="EMBL" id="JRKL02002463">
    <property type="protein sequence ID" value="KAF3958851.1"/>
    <property type="molecule type" value="Genomic_DNA"/>
</dbReference>
<keyword evidence="9" id="KW-0325">Glycoprotein</keyword>
<evidence type="ECO:0000256" key="5">
    <source>
        <dbReference type="ARBA" id="ARBA00022737"/>
    </source>
</evidence>
<dbReference type="PANTHER" id="PTHR27000">
    <property type="entry name" value="LEUCINE-RICH REPEAT RECEPTOR-LIKE PROTEIN KINASE FAMILY PROTEIN-RELATED"/>
    <property type="match status" value="1"/>
</dbReference>
<evidence type="ECO:0000256" key="7">
    <source>
        <dbReference type="ARBA" id="ARBA00023136"/>
    </source>
</evidence>
<feature type="chain" id="PRO_5035191730" evidence="10">
    <location>
        <begin position="20"/>
        <end position="158"/>
    </location>
</feature>
<dbReference type="Gene3D" id="3.80.10.10">
    <property type="entry name" value="Ribonuclease Inhibitor"/>
    <property type="match status" value="1"/>
</dbReference>
<proteinExistence type="predicted"/>
<dbReference type="Proteomes" id="UP000737018">
    <property type="component" value="Unassembled WGS sequence"/>
</dbReference>
<keyword evidence="6" id="KW-1133">Transmembrane helix</keyword>
<keyword evidence="3" id="KW-0812">Transmembrane</keyword>
<sequence>MSATIASLALFLLFFLCINSPFDFSSNNHSGQIPRGLRGCTKLEIFEEGSNSDPRFHLSCNYLGRNISLLFSSNGWPNSSQIVDISSNDSNGMIQASFFQLARNFTKLNVSNNSFTGPIPSLPCINSPFVMILDFASNNHSGQFHSGLGGCSKLEVPS</sequence>
<evidence type="ECO:0000256" key="8">
    <source>
        <dbReference type="ARBA" id="ARBA00023170"/>
    </source>
</evidence>
<comment type="caution">
    <text evidence="11">The sequence shown here is derived from an EMBL/GenBank/DDBJ whole genome shotgun (WGS) entry which is preliminary data.</text>
</comment>
<evidence type="ECO:0000256" key="3">
    <source>
        <dbReference type="ARBA" id="ARBA00022692"/>
    </source>
</evidence>
<evidence type="ECO:0000313" key="11">
    <source>
        <dbReference type="EMBL" id="KAF3958851.1"/>
    </source>
</evidence>
<gene>
    <name evidence="11" type="ORF">CMV_016279</name>
</gene>
<evidence type="ECO:0000256" key="1">
    <source>
        <dbReference type="ARBA" id="ARBA00004479"/>
    </source>
</evidence>
<name>A0A8J4QSZ9_9ROSI</name>